<feature type="region of interest" description="Disordered" evidence="1">
    <location>
        <begin position="14"/>
        <end position="52"/>
    </location>
</feature>
<proteinExistence type="predicted"/>
<feature type="compositionally biased region" description="Acidic residues" evidence="1">
    <location>
        <begin position="15"/>
        <end position="28"/>
    </location>
</feature>
<feature type="non-terminal residue" evidence="2">
    <location>
        <position position="102"/>
    </location>
</feature>
<gene>
    <name evidence="2" type="ORF">GMARGA_LOCUS20429</name>
</gene>
<keyword evidence="3" id="KW-1185">Reference proteome</keyword>
<dbReference type="Proteomes" id="UP000789901">
    <property type="component" value="Unassembled WGS sequence"/>
</dbReference>
<dbReference type="EMBL" id="CAJVQB010017903">
    <property type="protein sequence ID" value="CAG8785876.1"/>
    <property type="molecule type" value="Genomic_DNA"/>
</dbReference>
<accession>A0ABN7VM58</accession>
<evidence type="ECO:0000313" key="3">
    <source>
        <dbReference type="Proteomes" id="UP000789901"/>
    </source>
</evidence>
<protein>
    <submittedName>
        <fullName evidence="2">35756_t:CDS:1</fullName>
    </submittedName>
</protein>
<reference evidence="2 3" key="1">
    <citation type="submission" date="2021-06" db="EMBL/GenBank/DDBJ databases">
        <authorList>
            <person name="Kallberg Y."/>
            <person name="Tangrot J."/>
            <person name="Rosling A."/>
        </authorList>
    </citation>
    <scope>NUCLEOTIDE SEQUENCE [LARGE SCALE GENOMIC DNA]</scope>
    <source>
        <strain evidence="2 3">120-4 pot B 10/14</strain>
    </source>
</reference>
<sequence length="102" mass="12039">LYYDINITDEKTVDNDSENYADDIDKDDNDIGKNTDEEVNSDNSENDVDENIDEYYNDNNTEQYRKEHNVDKSSEEINNSEELNTYLSLFIAWIERKNELPS</sequence>
<comment type="caution">
    <text evidence="2">The sequence shown here is derived from an EMBL/GenBank/DDBJ whole genome shotgun (WGS) entry which is preliminary data.</text>
</comment>
<organism evidence="2 3">
    <name type="scientific">Gigaspora margarita</name>
    <dbReference type="NCBI Taxonomy" id="4874"/>
    <lineage>
        <taxon>Eukaryota</taxon>
        <taxon>Fungi</taxon>
        <taxon>Fungi incertae sedis</taxon>
        <taxon>Mucoromycota</taxon>
        <taxon>Glomeromycotina</taxon>
        <taxon>Glomeromycetes</taxon>
        <taxon>Diversisporales</taxon>
        <taxon>Gigasporaceae</taxon>
        <taxon>Gigaspora</taxon>
    </lineage>
</organism>
<evidence type="ECO:0000256" key="1">
    <source>
        <dbReference type="SAM" id="MobiDB-lite"/>
    </source>
</evidence>
<name>A0ABN7VM58_GIGMA</name>
<evidence type="ECO:0000313" key="2">
    <source>
        <dbReference type="EMBL" id="CAG8785876.1"/>
    </source>
</evidence>
<feature type="compositionally biased region" description="Acidic residues" evidence="1">
    <location>
        <begin position="37"/>
        <end position="52"/>
    </location>
</feature>
<feature type="non-terminal residue" evidence="2">
    <location>
        <position position="1"/>
    </location>
</feature>